<evidence type="ECO:0000313" key="3">
    <source>
        <dbReference type="Proteomes" id="UP000054477"/>
    </source>
</evidence>
<reference evidence="2 3" key="1">
    <citation type="submission" date="2014-04" db="EMBL/GenBank/DDBJ databases">
        <authorList>
            <consortium name="DOE Joint Genome Institute"/>
            <person name="Kuo A."/>
            <person name="Kohler A."/>
            <person name="Nagy L.G."/>
            <person name="Floudas D."/>
            <person name="Copeland A."/>
            <person name="Barry K.W."/>
            <person name="Cichocki N."/>
            <person name="Veneault-Fourrey C."/>
            <person name="LaButti K."/>
            <person name="Lindquist E.A."/>
            <person name="Lipzen A."/>
            <person name="Lundell T."/>
            <person name="Morin E."/>
            <person name="Murat C."/>
            <person name="Sun H."/>
            <person name="Tunlid A."/>
            <person name="Henrissat B."/>
            <person name="Grigoriev I.V."/>
            <person name="Hibbett D.S."/>
            <person name="Martin F."/>
            <person name="Nordberg H.P."/>
            <person name="Cantor M.N."/>
            <person name="Hua S.X."/>
        </authorList>
    </citation>
    <scope>NUCLEOTIDE SEQUENCE [LARGE SCALE GENOMIC DNA]</scope>
    <source>
        <strain evidence="2 3">LaAM-08-1</strain>
    </source>
</reference>
<name>A0A0C9XDH2_9AGAR</name>
<protein>
    <submittedName>
        <fullName evidence="2">Uncharacterized protein</fullName>
    </submittedName>
</protein>
<proteinExistence type="predicted"/>
<sequence>MHSFTAIITVLTSVLLASVQAAPQAAPQAASPATPKAASQAASQACWTCPSDQGLYKFQQQTGSDPLHCQFLKDGMAYYCDYKSADGTLIYNVDDVFCPATAVPC</sequence>
<keyword evidence="3" id="KW-1185">Reference proteome</keyword>
<gene>
    <name evidence="2" type="ORF">K443DRAFT_364938</name>
</gene>
<dbReference type="AlphaFoldDB" id="A0A0C9XDH2"/>
<dbReference type="OrthoDB" id="3082988at2759"/>
<organism evidence="2 3">
    <name type="scientific">Laccaria amethystina LaAM-08-1</name>
    <dbReference type="NCBI Taxonomy" id="1095629"/>
    <lineage>
        <taxon>Eukaryota</taxon>
        <taxon>Fungi</taxon>
        <taxon>Dikarya</taxon>
        <taxon>Basidiomycota</taxon>
        <taxon>Agaricomycotina</taxon>
        <taxon>Agaricomycetes</taxon>
        <taxon>Agaricomycetidae</taxon>
        <taxon>Agaricales</taxon>
        <taxon>Agaricineae</taxon>
        <taxon>Hydnangiaceae</taxon>
        <taxon>Laccaria</taxon>
    </lineage>
</organism>
<evidence type="ECO:0000256" key="1">
    <source>
        <dbReference type="SAM" id="SignalP"/>
    </source>
</evidence>
<feature type="chain" id="PRO_5002205752" evidence="1">
    <location>
        <begin position="22"/>
        <end position="105"/>
    </location>
</feature>
<reference evidence="3" key="2">
    <citation type="submission" date="2015-01" db="EMBL/GenBank/DDBJ databases">
        <title>Evolutionary Origins and Diversification of the Mycorrhizal Mutualists.</title>
        <authorList>
            <consortium name="DOE Joint Genome Institute"/>
            <consortium name="Mycorrhizal Genomics Consortium"/>
            <person name="Kohler A."/>
            <person name="Kuo A."/>
            <person name="Nagy L.G."/>
            <person name="Floudas D."/>
            <person name="Copeland A."/>
            <person name="Barry K.W."/>
            <person name="Cichocki N."/>
            <person name="Veneault-Fourrey C."/>
            <person name="LaButti K."/>
            <person name="Lindquist E.A."/>
            <person name="Lipzen A."/>
            <person name="Lundell T."/>
            <person name="Morin E."/>
            <person name="Murat C."/>
            <person name="Riley R."/>
            <person name="Ohm R."/>
            <person name="Sun H."/>
            <person name="Tunlid A."/>
            <person name="Henrissat B."/>
            <person name="Grigoriev I.V."/>
            <person name="Hibbett D.S."/>
            <person name="Martin F."/>
        </authorList>
    </citation>
    <scope>NUCLEOTIDE SEQUENCE [LARGE SCALE GENOMIC DNA]</scope>
    <source>
        <strain evidence="3">LaAM-08-1</strain>
    </source>
</reference>
<evidence type="ECO:0000313" key="2">
    <source>
        <dbReference type="EMBL" id="KIJ94257.1"/>
    </source>
</evidence>
<keyword evidence="1" id="KW-0732">Signal</keyword>
<feature type="signal peptide" evidence="1">
    <location>
        <begin position="1"/>
        <end position="21"/>
    </location>
</feature>
<dbReference type="HOGENOM" id="CLU_2347028_0_0_1"/>
<dbReference type="EMBL" id="KN838802">
    <property type="protein sequence ID" value="KIJ94257.1"/>
    <property type="molecule type" value="Genomic_DNA"/>
</dbReference>
<accession>A0A0C9XDH2</accession>
<dbReference type="Proteomes" id="UP000054477">
    <property type="component" value="Unassembled WGS sequence"/>
</dbReference>